<evidence type="ECO:0000313" key="3">
    <source>
        <dbReference type="Proteomes" id="UP000277212"/>
    </source>
</evidence>
<evidence type="ECO:0000313" key="2">
    <source>
        <dbReference type="EMBL" id="RMJ16724.1"/>
    </source>
</evidence>
<organism evidence="2 3">
    <name type="scientific">Fusarium kuroshium</name>
    <dbReference type="NCBI Taxonomy" id="2010991"/>
    <lineage>
        <taxon>Eukaryota</taxon>
        <taxon>Fungi</taxon>
        <taxon>Dikarya</taxon>
        <taxon>Ascomycota</taxon>
        <taxon>Pezizomycotina</taxon>
        <taxon>Sordariomycetes</taxon>
        <taxon>Hypocreomycetidae</taxon>
        <taxon>Hypocreales</taxon>
        <taxon>Nectriaceae</taxon>
        <taxon>Fusarium</taxon>
        <taxon>Fusarium solani species complex</taxon>
    </lineage>
</organism>
<protein>
    <submittedName>
        <fullName evidence="2">Uncharacterized protein</fullName>
    </submittedName>
</protein>
<sequence>MRPTVAYFPPVFLPHLPVKVGLCLLLQYFSPHLLVSSLLSLLPLLLPPLYSALLCSAIDFFLLPPLSVPLCVLSWATPTCDSNPRNTIHPSSSRARAAVWNALYSILARLVTPYGTSPCPSQLVAGRSSTPSLLARPPRLDSTRPRPIPFSLDLLARQTREQPLVELP</sequence>
<name>A0A3M2SGN6_9HYPO</name>
<accession>A0A3M2SGN6</accession>
<proteinExistence type="predicted"/>
<reference evidence="2 3" key="1">
    <citation type="submission" date="2017-06" db="EMBL/GenBank/DDBJ databases">
        <title>Comparative genomic analysis of Ambrosia Fusariam Clade fungi.</title>
        <authorList>
            <person name="Stajich J.E."/>
            <person name="Carrillo J."/>
            <person name="Kijimoto T."/>
            <person name="Eskalen A."/>
            <person name="O'Donnell K."/>
            <person name="Kasson M."/>
        </authorList>
    </citation>
    <scope>NUCLEOTIDE SEQUENCE [LARGE SCALE GENOMIC DNA]</scope>
    <source>
        <strain evidence="2">UCR3666</strain>
    </source>
</reference>
<comment type="caution">
    <text evidence="2">The sequence shown here is derived from an EMBL/GenBank/DDBJ whole genome shotgun (WGS) entry which is preliminary data.</text>
</comment>
<dbReference type="EMBL" id="NKUJ01000043">
    <property type="protein sequence ID" value="RMJ16724.1"/>
    <property type="molecule type" value="Genomic_DNA"/>
</dbReference>
<keyword evidence="3" id="KW-1185">Reference proteome</keyword>
<evidence type="ECO:0000256" key="1">
    <source>
        <dbReference type="SAM" id="MobiDB-lite"/>
    </source>
</evidence>
<gene>
    <name evidence="2" type="ORF">CDV36_003595</name>
</gene>
<feature type="region of interest" description="Disordered" evidence="1">
    <location>
        <begin position="122"/>
        <end position="147"/>
    </location>
</feature>
<dbReference type="AlphaFoldDB" id="A0A3M2SGN6"/>
<dbReference type="Proteomes" id="UP000277212">
    <property type="component" value="Unassembled WGS sequence"/>
</dbReference>